<dbReference type="Gene3D" id="1.10.10.2220">
    <property type="match status" value="1"/>
</dbReference>
<dbReference type="PANTHER" id="PTHR43788:SF6">
    <property type="entry name" value="DNA HELICASE B"/>
    <property type="match status" value="1"/>
</dbReference>
<organism evidence="5 6">
    <name type="scientific">Thalassotalea eurytherma</name>
    <dbReference type="NCBI Taxonomy" id="1144278"/>
    <lineage>
        <taxon>Bacteria</taxon>
        <taxon>Pseudomonadati</taxon>
        <taxon>Pseudomonadota</taxon>
        <taxon>Gammaproteobacteria</taxon>
        <taxon>Alteromonadales</taxon>
        <taxon>Colwelliaceae</taxon>
        <taxon>Thalassotalea</taxon>
    </lineage>
</organism>
<dbReference type="InterPro" id="IPR050534">
    <property type="entry name" value="Coronavir_polyprotein_1ab"/>
</dbReference>
<evidence type="ECO:0000313" key="5">
    <source>
        <dbReference type="EMBL" id="GLX81860.1"/>
    </source>
</evidence>
<dbReference type="InterPro" id="IPR027785">
    <property type="entry name" value="UvrD-like_helicase_C"/>
</dbReference>
<dbReference type="CDD" id="cd17933">
    <property type="entry name" value="DEXSc_RecD-like"/>
    <property type="match status" value="1"/>
</dbReference>
<evidence type="ECO:0000313" key="6">
    <source>
        <dbReference type="Proteomes" id="UP001157133"/>
    </source>
</evidence>
<dbReference type="EMBL" id="BSSU01000006">
    <property type="protein sequence ID" value="GLX81860.1"/>
    <property type="molecule type" value="Genomic_DNA"/>
</dbReference>
<sequence length="759" mass="85795">MQKNSYSLILRITRLQASFNPDFRRFAAVKVDPATQLATSTRDRYYIKVETTKIALEPSRGQFLRVRGQGEVKEVMQGDNNYLVNEHRIEDDVEVEFVDAVTNHAFIEFIASDKGFAGIGTAIATDIWNTFKQSIFSVLKSDDAKEQLTKPLKSVRKDNSLRQLTERQIDSLIEGFERYKNLQYAEFFTKMRIPLHVQKRIFKFKSFEELTHLKTSRGTSYSLNVAQIIQENPFLLMNFGMSFEQVDDIAQDKFNVSKDNENRLSAAVHCMLLEAQNKGDTLVLSSSEHIKELKKLVGSELANKALNIHSSKTFVKFDDCYQSTSNYIAERVIAKRFLKLNAKSKTFENTEVEATRYAMSQLPFELLDKQKEAVFTAVESSISVISGGAGTGKTTILKVVVETYKKLGYYIHAMALSGRAASRLKESIDMPTSTIAKFLKSKKIINDNTKSLIIIDEASMLDVMTMYRIVTHVTPNVRILLVGDMYQLPAIGAGQVLEDVINSKVIAVVELDVAKRACGSTGIAEYSVAIRNNEIPEKLSTGAIVFHDTAYDDVKTVCTKLYADSNKSARIVAFSNKLVEHINTLCQQTFNANAEKIQIEHDQQNWQVALYKHDPVLFTKNNYDLDIQNGSLGELISLPGEEDDSEFALVELDDDKRAIELTFNIMLDVLPAYAMTLHKAQGSQFDDVIVALSASERIDYRWLYTAVTRAQKILHIVGPEEKFFKIIKHKSTTTTHRTTALSYYLSNSDFKLVRKERVA</sequence>
<dbReference type="InterPro" id="IPR027417">
    <property type="entry name" value="P-loop_NTPase"/>
</dbReference>
<dbReference type="Pfam" id="PF14490">
    <property type="entry name" value="HHH_RecD2"/>
    <property type="match status" value="1"/>
</dbReference>
<reference evidence="5 6" key="1">
    <citation type="submission" date="2023-03" db="EMBL/GenBank/DDBJ databases">
        <title>Draft genome sequence of Thalassotalea eurytherma JCM 18482T.</title>
        <authorList>
            <person name="Sawabe T."/>
        </authorList>
    </citation>
    <scope>NUCLEOTIDE SEQUENCE [LARGE SCALE GENOMIC DNA]</scope>
    <source>
        <strain evidence="5 6">JCM 18482</strain>
    </source>
</reference>
<feature type="domain" description="ATP-dependent RecD2 DNA helicase-like helix-hairpin-helix" evidence="4">
    <location>
        <begin position="221"/>
        <end position="281"/>
    </location>
</feature>
<dbReference type="SUPFAM" id="SSF52540">
    <property type="entry name" value="P-loop containing nucleoside triphosphate hydrolases"/>
    <property type="match status" value="2"/>
</dbReference>
<accession>A0ABQ6H3Z4</accession>
<keyword evidence="2" id="KW-0067">ATP-binding</keyword>
<keyword evidence="1" id="KW-0547">Nucleotide-binding</keyword>
<keyword evidence="6" id="KW-1185">Reference proteome</keyword>
<dbReference type="InterPro" id="IPR029493">
    <property type="entry name" value="RecD2-like_HHH"/>
</dbReference>
<dbReference type="Pfam" id="PF13538">
    <property type="entry name" value="UvrD_C_2"/>
    <property type="match status" value="1"/>
</dbReference>
<evidence type="ECO:0000259" key="3">
    <source>
        <dbReference type="Pfam" id="PF13538"/>
    </source>
</evidence>
<gene>
    <name evidence="5" type="ORF">theurythT_13120</name>
</gene>
<evidence type="ECO:0000259" key="4">
    <source>
        <dbReference type="Pfam" id="PF14490"/>
    </source>
</evidence>
<evidence type="ECO:0000256" key="1">
    <source>
        <dbReference type="ARBA" id="ARBA00022741"/>
    </source>
</evidence>
<evidence type="ECO:0000256" key="2">
    <source>
        <dbReference type="ARBA" id="ARBA00022840"/>
    </source>
</evidence>
<dbReference type="Gene3D" id="3.40.50.300">
    <property type="entry name" value="P-loop containing nucleotide triphosphate hydrolases"/>
    <property type="match status" value="2"/>
</dbReference>
<dbReference type="PANTHER" id="PTHR43788">
    <property type="entry name" value="DNA2/NAM7 HELICASE FAMILY MEMBER"/>
    <property type="match status" value="1"/>
</dbReference>
<proteinExistence type="predicted"/>
<name>A0ABQ6H3Z4_9GAMM</name>
<dbReference type="Proteomes" id="UP001157133">
    <property type="component" value="Unassembled WGS sequence"/>
</dbReference>
<dbReference type="CDD" id="cd18809">
    <property type="entry name" value="SF1_C_RecD"/>
    <property type="match status" value="1"/>
</dbReference>
<dbReference type="RefSeq" id="WP_284207206.1">
    <property type="nucleotide sequence ID" value="NZ_BSSU01000006.1"/>
</dbReference>
<dbReference type="Gene3D" id="2.30.30.940">
    <property type="match status" value="1"/>
</dbReference>
<protein>
    <submittedName>
        <fullName evidence="5">ATPase AAA</fullName>
    </submittedName>
</protein>
<feature type="domain" description="UvrD-like helicase C-terminal" evidence="3">
    <location>
        <begin position="671"/>
        <end position="717"/>
    </location>
</feature>
<dbReference type="Pfam" id="PF13604">
    <property type="entry name" value="AAA_30"/>
    <property type="match status" value="1"/>
</dbReference>
<comment type="caution">
    <text evidence="5">The sequence shown here is derived from an EMBL/GenBank/DDBJ whole genome shotgun (WGS) entry which is preliminary data.</text>
</comment>